<dbReference type="Pfam" id="PF11583">
    <property type="entry name" value="AurF"/>
    <property type="match status" value="1"/>
</dbReference>
<comment type="caution">
    <text evidence="1">The sequence shown here is derived from an EMBL/GenBank/DDBJ whole genome shotgun (WGS) entry which is preliminary data.</text>
</comment>
<proteinExistence type="predicted"/>
<name>A0A9X2IGJ0_9ACTN</name>
<accession>A0A9X2IGJ0</accession>
<protein>
    <submittedName>
        <fullName evidence="1">Diiron oxygenase</fullName>
    </submittedName>
</protein>
<evidence type="ECO:0000313" key="2">
    <source>
        <dbReference type="Proteomes" id="UP001139485"/>
    </source>
</evidence>
<dbReference type="GO" id="GO:0016491">
    <property type="term" value="F:oxidoreductase activity"/>
    <property type="evidence" value="ECO:0007669"/>
    <property type="project" value="InterPro"/>
</dbReference>
<gene>
    <name evidence="1" type="ORF">M8330_17410</name>
</gene>
<dbReference type="RefSeq" id="WP_250828364.1">
    <property type="nucleotide sequence ID" value="NZ_JAMOIL010000028.1"/>
</dbReference>
<dbReference type="InterPro" id="IPR025859">
    <property type="entry name" value="AurF/CmlI"/>
</dbReference>
<sequence length="344" mass="39091">MTTTPLRPTGPETPLFDEHGALDERALEKLGYEQRLMTLSEASVDHHFDAFTDIDWDDPALAVRDDDPRWRLPEADVLGGTDWYRSLPEAEQIRIGLYRQACVAKVGLQFEQLLISGIMNFTFALPNGSPEFRYSTHEATEECHHTQMFQQLVNRTGADVDGGTRFFRATAMLLPLVARKYPAIFFWGVLAGEEPIDHAQKAVLRAGENTHPLLRRIMQIHVAEEARHIGFAHQYLEHTSAKLGRGERFVMSLLVPVLMRWLCNEIVVPSKKAQRDMGIPADVMKQVYWRQPASRKFLRDLFADVRMLAESTGIMNPLARRIWRLLGIDGRASRFRSEPASAAA</sequence>
<keyword evidence="2" id="KW-1185">Reference proteome</keyword>
<dbReference type="EMBL" id="JAMOIL010000028">
    <property type="protein sequence ID" value="MCM0622073.1"/>
    <property type="molecule type" value="Genomic_DNA"/>
</dbReference>
<dbReference type="InterPro" id="IPR012348">
    <property type="entry name" value="RNR-like"/>
</dbReference>
<dbReference type="InterPro" id="IPR009078">
    <property type="entry name" value="Ferritin-like_SF"/>
</dbReference>
<organism evidence="1 2">
    <name type="scientific">Nocardioides bruguierae</name>
    <dbReference type="NCBI Taxonomy" id="2945102"/>
    <lineage>
        <taxon>Bacteria</taxon>
        <taxon>Bacillati</taxon>
        <taxon>Actinomycetota</taxon>
        <taxon>Actinomycetes</taxon>
        <taxon>Propionibacteriales</taxon>
        <taxon>Nocardioidaceae</taxon>
        <taxon>Nocardioides</taxon>
    </lineage>
</organism>
<dbReference type="AlphaFoldDB" id="A0A9X2IGJ0"/>
<reference evidence="1" key="1">
    <citation type="submission" date="2022-05" db="EMBL/GenBank/DDBJ databases">
        <authorList>
            <person name="Tuo L."/>
        </authorList>
    </citation>
    <scope>NUCLEOTIDE SEQUENCE</scope>
    <source>
        <strain evidence="1">BSK12Z-4</strain>
    </source>
</reference>
<dbReference type="Proteomes" id="UP001139485">
    <property type="component" value="Unassembled WGS sequence"/>
</dbReference>
<evidence type="ECO:0000313" key="1">
    <source>
        <dbReference type="EMBL" id="MCM0622073.1"/>
    </source>
</evidence>
<dbReference type="Gene3D" id="1.10.620.20">
    <property type="entry name" value="Ribonucleotide Reductase, subunit A"/>
    <property type="match status" value="1"/>
</dbReference>
<dbReference type="SUPFAM" id="SSF47240">
    <property type="entry name" value="Ferritin-like"/>
    <property type="match status" value="1"/>
</dbReference>